<comment type="cofactor">
    <cofactor evidence="7">
        <name>heme b</name>
        <dbReference type="ChEBI" id="CHEBI:60344"/>
    </cofactor>
    <text evidence="7">Binds 1 heme b (iron(II)-protoporphyrin IX) group per subunit.</text>
</comment>
<evidence type="ECO:0000313" key="11">
    <source>
        <dbReference type="Proteomes" id="UP000249130"/>
    </source>
</evidence>
<dbReference type="GO" id="GO:0005886">
    <property type="term" value="C:plasma membrane"/>
    <property type="evidence" value="ECO:0007669"/>
    <property type="project" value="UniProtKB-SubCell"/>
</dbReference>
<feature type="transmembrane region" description="Helical" evidence="7">
    <location>
        <begin position="83"/>
        <end position="101"/>
    </location>
</feature>
<evidence type="ECO:0000256" key="3">
    <source>
        <dbReference type="ARBA" id="ARBA00022692"/>
    </source>
</evidence>
<feature type="transmembrane region" description="Helical" evidence="7">
    <location>
        <begin position="250"/>
        <end position="270"/>
    </location>
</feature>
<dbReference type="InterPro" id="IPR013130">
    <property type="entry name" value="Fe3_Rdtase_TM_dom"/>
</dbReference>
<feature type="transmembrane region" description="Helical" evidence="7">
    <location>
        <begin position="207"/>
        <end position="227"/>
    </location>
</feature>
<feature type="region of interest" description="Disordered" evidence="8">
    <location>
        <begin position="275"/>
        <end position="301"/>
    </location>
</feature>
<dbReference type="RefSeq" id="WP_111417077.1">
    <property type="nucleotide sequence ID" value="NZ_NPEX01000002.1"/>
</dbReference>
<keyword evidence="11" id="KW-1185">Reference proteome</keyword>
<dbReference type="GO" id="GO:0046872">
    <property type="term" value="F:metal ion binding"/>
    <property type="evidence" value="ECO:0007669"/>
    <property type="project" value="UniProtKB-KW"/>
</dbReference>
<evidence type="ECO:0000256" key="1">
    <source>
        <dbReference type="ARBA" id="ARBA00004141"/>
    </source>
</evidence>
<feature type="domain" description="Ferric oxidoreductase" evidence="9">
    <location>
        <begin position="50"/>
        <end position="164"/>
    </location>
</feature>
<keyword evidence="2 7" id="KW-0813">Transport</keyword>
<feature type="transmembrane region" description="Helical" evidence="7">
    <location>
        <begin position="12"/>
        <end position="33"/>
    </location>
</feature>
<keyword evidence="7" id="KW-0249">Electron transport</keyword>
<evidence type="ECO:0000256" key="7">
    <source>
        <dbReference type="HAMAP-Rule" id="MF_01207"/>
    </source>
</evidence>
<keyword evidence="3 7" id="KW-0812">Transmembrane</keyword>
<dbReference type="HAMAP" id="MF_01207">
    <property type="entry name" value="MsrQ"/>
    <property type="match status" value="1"/>
</dbReference>
<comment type="cofactor">
    <cofactor evidence="7">
        <name>FMN</name>
        <dbReference type="ChEBI" id="CHEBI:58210"/>
    </cofactor>
    <text evidence="7">Binds 1 FMN per subunit.</text>
</comment>
<gene>
    <name evidence="7" type="primary">msrQ</name>
    <name evidence="10" type="ORF">CH341_00490</name>
</gene>
<evidence type="ECO:0000256" key="6">
    <source>
        <dbReference type="ARBA" id="ARBA00023136"/>
    </source>
</evidence>
<comment type="subunit">
    <text evidence="7">Heterodimer of a catalytic subunit (MsrP) and a heme-binding subunit (MsrQ).</text>
</comment>
<evidence type="ECO:0000313" key="10">
    <source>
        <dbReference type="EMBL" id="RAI46077.1"/>
    </source>
</evidence>
<evidence type="ECO:0000259" key="9">
    <source>
        <dbReference type="Pfam" id="PF01794"/>
    </source>
</evidence>
<evidence type="ECO:0000256" key="8">
    <source>
        <dbReference type="SAM" id="MobiDB-lite"/>
    </source>
</evidence>
<dbReference type="PANTHER" id="PTHR36964:SF1">
    <property type="entry name" value="PROTEIN-METHIONINE-SULFOXIDE REDUCTASE HEME-BINDING SUBUNIT MSRQ"/>
    <property type="match status" value="1"/>
</dbReference>
<name>A0A327L6V3_9BRAD</name>
<organism evidence="10 11">
    <name type="scientific">Rhodoplanes roseus</name>
    <dbReference type="NCBI Taxonomy" id="29409"/>
    <lineage>
        <taxon>Bacteria</taxon>
        <taxon>Pseudomonadati</taxon>
        <taxon>Pseudomonadota</taxon>
        <taxon>Alphaproteobacteria</taxon>
        <taxon>Hyphomicrobiales</taxon>
        <taxon>Nitrobacteraceae</taxon>
        <taxon>Rhodoplanes</taxon>
    </lineage>
</organism>
<comment type="function">
    <text evidence="7">Part of the MsrPQ system that repairs oxidized periplasmic proteins containing methionine sulfoxide residues (Met-O), using respiratory chain electrons. Thus protects these proteins from oxidative-stress damage caused by reactive species of oxygen and chlorine generated by the host defense mechanisms. MsrPQ is essential for the maintenance of envelope integrity under bleach stress, rescuing a wide series of structurally unrelated periplasmic proteins from methionine oxidation. MsrQ provides electrons for reduction to the reductase catalytic subunit MsrP, using the quinone pool of the respiratory chain.</text>
</comment>
<dbReference type="GO" id="GO:0020037">
    <property type="term" value="F:heme binding"/>
    <property type="evidence" value="ECO:0007669"/>
    <property type="project" value="UniProtKB-UniRule"/>
</dbReference>
<keyword evidence="4 7" id="KW-1133">Transmembrane helix</keyword>
<comment type="subcellular location">
    <subcellularLocation>
        <location evidence="7">Cell membrane</location>
        <topology evidence="7">Multi-pass membrane protein</topology>
    </subcellularLocation>
    <subcellularLocation>
        <location evidence="1">Membrane</location>
        <topology evidence="1">Multi-pass membrane protein</topology>
    </subcellularLocation>
</comment>
<accession>A0A327L6V3</accession>
<keyword evidence="7" id="KW-0288">FMN</keyword>
<keyword evidence="7" id="KW-0349">Heme</keyword>
<proteinExistence type="inferred from homology"/>
<comment type="caution">
    <text evidence="10">The sequence shown here is derived from an EMBL/GenBank/DDBJ whole genome shotgun (WGS) entry which is preliminary data.</text>
</comment>
<keyword evidence="7" id="KW-1003">Cell membrane</keyword>
<dbReference type="GO" id="GO:0016679">
    <property type="term" value="F:oxidoreductase activity, acting on diphenols and related substances as donors"/>
    <property type="evidence" value="ECO:0007669"/>
    <property type="project" value="TreeGrafter"/>
</dbReference>
<reference evidence="10 11" key="1">
    <citation type="submission" date="2017-07" db="EMBL/GenBank/DDBJ databases">
        <title>Draft Genome Sequences of Select Purple Nonsulfur Bacteria.</title>
        <authorList>
            <person name="Lasarre B."/>
            <person name="Mckinlay J.B."/>
        </authorList>
    </citation>
    <scope>NUCLEOTIDE SEQUENCE [LARGE SCALE GENOMIC DNA]</scope>
    <source>
        <strain evidence="10 11">DSM 5909</strain>
    </source>
</reference>
<keyword evidence="7" id="KW-0479">Metal-binding</keyword>
<dbReference type="AlphaFoldDB" id="A0A327L6V3"/>
<keyword evidence="7" id="KW-0285">Flavoprotein</keyword>
<evidence type="ECO:0000256" key="2">
    <source>
        <dbReference type="ARBA" id="ARBA00022448"/>
    </source>
</evidence>
<dbReference type="GO" id="GO:0010181">
    <property type="term" value="F:FMN binding"/>
    <property type="evidence" value="ECO:0007669"/>
    <property type="project" value="UniProtKB-UniRule"/>
</dbReference>
<evidence type="ECO:0000256" key="4">
    <source>
        <dbReference type="ARBA" id="ARBA00022989"/>
    </source>
</evidence>
<evidence type="ECO:0000256" key="5">
    <source>
        <dbReference type="ARBA" id="ARBA00023004"/>
    </source>
</evidence>
<comment type="similarity">
    <text evidence="7">Belongs to the MsrQ family.</text>
</comment>
<dbReference type="Pfam" id="PF01794">
    <property type="entry name" value="Ferric_reduct"/>
    <property type="match status" value="1"/>
</dbReference>
<dbReference type="OrthoDB" id="9788328at2"/>
<dbReference type="InterPro" id="IPR022837">
    <property type="entry name" value="MsrQ-like"/>
</dbReference>
<sequence>MPFLRERSGRWSVPKIVAFVLVLSPAAWVAWLAATGGLGARPFNEAIHQTGSWAVRFLLLSLAVTPARRILGAPKLILTRRTVGVAAFAYAALHLTLYVFDQKLDLAKVASEIALRVYLTIGFVALLGLAALAATSTDGMIRRLGGPRWQALHRLAYPIAALAVLHFLMQTKLDVSESMMVAGFLAWLLLYRLAYRLGGDLGPLRLAGLAIVAAGATALGEAAWYGFTTGVDATLVLAANLDVSFGLRPAAWVLVVGLALAAVAAVRAIIPAGKRPRGAGGVRGPARAPATASQGAGGGTR</sequence>
<dbReference type="Proteomes" id="UP000249130">
    <property type="component" value="Unassembled WGS sequence"/>
</dbReference>
<feature type="transmembrane region" description="Helical" evidence="7">
    <location>
        <begin position="113"/>
        <end position="134"/>
    </location>
</feature>
<keyword evidence="5 7" id="KW-0408">Iron</keyword>
<feature type="transmembrane region" description="Helical" evidence="7">
    <location>
        <begin position="179"/>
        <end position="195"/>
    </location>
</feature>
<dbReference type="GO" id="GO:0030091">
    <property type="term" value="P:protein repair"/>
    <property type="evidence" value="ECO:0007669"/>
    <property type="project" value="UniProtKB-UniRule"/>
</dbReference>
<dbReference type="GO" id="GO:0009055">
    <property type="term" value="F:electron transfer activity"/>
    <property type="evidence" value="ECO:0007669"/>
    <property type="project" value="UniProtKB-UniRule"/>
</dbReference>
<protein>
    <recommendedName>
        <fullName evidence="7">Protein-methionine-sulfoxide reductase heme-binding subunit MsrQ</fullName>
    </recommendedName>
    <alternativeName>
        <fullName evidence="7">Flavocytochrome MsrQ</fullName>
    </alternativeName>
</protein>
<dbReference type="PANTHER" id="PTHR36964">
    <property type="entry name" value="PROTEIN-METHIONINE-SULFOXIDE REDUCTASE HEME-BINDING SUBUNIT MSRQ"/>
    <property type="match status" value="1"/>
</dbReference>
<dbReference type="EMBL" id="NPEX01000002">
    <property type="protein sequence ID" value="RAI46077.1"/>
    <property type="molecule type" value="Genomic_DNA"/>
</dbReference>
<keyword evidence="6 7" id="KW-0472">Membrane</keyword>